<evidence type="ECO:0000313" key="1">
    <source>
        <dbReference type="EMBL" id="KKT49451.1"/>
    </source>
</evidence>
<name>A0A0G1HQK8_9BACT</name>
<proteinExistence type="predicted"/>
<reference evidence="1 2" key="1">
    <citation type="journal article" date="2015" name="Nature">
        <title>rRNA introns, odd ribosomes, and small enigmatic genomes across a large radiation of phyla.</title>
        <authorList>
            <person name="Brown C.T."/>
            <person name="Hug L.A."/>
            <person name="Thomas B.C."/>
            <person name="Sharon I."/>
            <person name="Castelle C.J."/>
            <person name="Singh A."/>
            <person name="Wilkins M.J."/>
            <person name="Williams K.H."/>
            <person name="Banfield J.F."/>
        </authorList>
    </citation>
    <scope>NUCLEOTIDE SEQUENCE [LARGE SCALE GENOMIC DNA]</scope>
</reference>
<dbReference type="EMBL" id="LCIE01000006">
    <property type="protein sequence ID" value="KKT49451.1"/>
    <property type="molecule type" value="Genomic_DNA"/>
</dbReference>
<protein>
    <submittedName>
        <fullName evidence="1">Uncharacterized protein</fullName>
    </submittedName>
</protein>
<dbReference type="AlphaFoldDB" id="A0A0G1HQK8"/>
<gene>
    <name evidence="1" type="ORF">UW41_C0006G0019</name>
</gene>
<organism evidence="1 2">
    <name type="scientific">Candidatus Collierbacteria bacterium GW2011_GWC2_44_18</name>
    <dbReference type="NCBI Taxonomy" id="1618392"/>
    <lineage>
        <taxon>Bacteria</taxon>
        <taxon>Candidatus Collieribacteriota</taxon>
    </lineage>
</organism>
<evidence type="ECO:0000313" key="2">
    <source>
        <dbReference type="Proteomes" id="UP000034172"/>
    </source>
</evidence>
<sequence length="81" mass="9526">MRKSPRYFLGRRNGEFTRRSVGSSTTGFEMRKLPIDKVDEIVTIFEELGYKVKKDEQDPTYLELVPPELDSLPRTQIYKLD</sequence>
<accession>A0A0G1HQK8</accession>
<dbReference type="Proteomes" id="UP000034172">
    <property type="component" value="Unassembled WGS sequence"/>
</dbReference>
<comment type="caution">
    <text evidence="1">The sequence shown here is derived from an EMBL/GenBank/DDBJ whole genome shotgun (WGS) entry which is preliminary data.</text>
</comment>